<evidence type="ECO:0000313" key="5">
    <source>
        <dbReference type="Proteomes" id="UP000202440"/>
    </source>
</evidence>
<feature type="domain" description="DUF4440" evidence="3">
    <location>
        <begin position="9"/>
        <end position="92"/>
    </location>
</feature>
<gene>
    <name evidence="4" type="ORF">CHH28_06420</name>
</gene>
<dbReference type="RefSeq" id="WP_094059532.1">
    <property type="nucleotide sequence ID" value="NZ_CP022530.1"/>
</dbReference>
<dbReference type="Gene3D" id="3.40.50.850">
    <property type="entry name" value="Isochorismatase-like"/>
    <property type="match status" value="1"/>
</dbReference>
<dbReference type="CDD" id="cd01014">
    <property type="entry name" value="nicotinamidase_related"/>
    <property type="match status" value="1"/>
</dbReference>
<dbReference type="PANTHER" id="PTHR43540">
    <property type="entry name" value="PEROXYUREIDOACRYLATE/UREIDOACRYLATE AMIDOHYDROLASE-RELATED"/>
    <property type="match status" value="1"/>
</dbReference>
<accession>A0A222FIB8</accession>
<dbReference type="PANTHER" id="PTHR43540:SF1">
    <property type="entry name" value="ISOCHORISMATASE HYDROLASE"/>
    <property type="match status" value="1"/>
</dbReference>
<dbReference type="InterPro" id="IPR036380">
    <property type="entry name" value="Isochorismatase-like_sf"/>
</dbReference>
<dbReference type="SUPFAM" id="SSF52499">
    <property type="entry name" value="Isochorismatase-like hydrolases"/>
    <property type="match status" value="1"/>
</dbReference>
<dbReference type="GO" id="GO:0016787">
    <property type="term" value="F:hydrolase activity"/>
    <property type="evidence" value="ECO:0007669"/>
    <property type="project" value="UniProtKB-KW"/>
</dbReference>
<evidence type="ECO:0000259" key="3">
    <source>
        <dbReference type="Pfam" id="PF14534"/>
    </source>
</evidence>
<evidence type="ECO:0000313" key="4">
    <source>
        <dbReference type="EMBL" id="ASP38336.1"/>
    </source>
</evidence>
<dbReference type="AlphaFoldDB" id="A0A222FIB8"/>
<name>A0A222FIB8_9GAMM</name>
<evidence type="ECO:0000259" key="2">
    <source>
        <dbReference type="Pfam" id="PF00857"/>
    </source>
</evidence>
<sequence length="311" mass="34068">MTPTIEQQVLQASQAWVEQFNRGQLDACLAGYRDDAVMTVTPHGRFHGKHEIAAFWREFAQLGPAELVYRDVRIQVIDEYQAVLSATWSMNIASGFITKELWVRAAIDAPWQLLEDDFTVKQQWPTPRSDNSKTALVVVDMQNDYFEGGAMTLSDTQAAADKTAQLLHAFRRDGRPIIHVQHVFADDEKGFFVAGTLGSEIHSQLAPLATEPVVIKSAVNSFKGTNLERLLIDQGIEELVVTGAMAHVCVDAITRAAVDKGYRCQLIIDACAAPDISATTNAHSVKESTAHVLGFAYANVTTTAALLAQLA</sequence>
<dbReference type="InterPro" id="IPR050272">
    <property type="entry name" value="Isochorismatase-like_hydrls"/>
</dbReference>
<feature type="domain" description="Isochorismatase-like" evidence="2">
    <location>
        <begin position="134"/>
        <end position="284"/>
    </location>
</feature>
<dbReference type="InterPro" id="IPR000868">
    <property type="entry name" value="Isochorismatase-like_dom"/>
</dbReference>
<dbReference type="Pfam" id="PF00857">
    <property type="entry name" value="Isochorismatase"/>
    <property type="match status" value="1"/>
</dbReference>
<dbReference type="InterPro" id="IPR032710">
    <property type="entry name" value="NTF2-like_dom_sf"/>
</dbReference>
<proteinExistence type="predicted"/>
<dbReference type="InterPro" id="IPR027843">
    <property type="entry name" value="DUF4440"/>
</dbReference>
<dbReference type="OrthoDB" id="1157330at2"/>
<dbReference type="Gene3D" id="3.10.450.50">
    <property type="match status" value="1"/>
</dbReference>
<dbReference type="SUPFAM" id="SSF54427">
    <property type="entry name" value="NTF2-like"/>
    <property type="match status" value="1"/>
</dbReference>
<evidence type="ECO:0000256" key="1">
    <source>
        <dbReference type="ARBA" id="ARBA00022801"/>
    </source>
</evidence>
<reference evidence="4 5" key="1">
    <citation type="submission" date="2017-07" db="EMBL/GenBank/DDBJ databases">
        <title>Annotated genome sequence of Bacterioplanes sanyensis isolated from Red Sea.</title>
        <authorList>
            <person name="Rehman Z.U."/>
        </authorList>
    </citation>
    <scope>NUCLEOTIDE SEQUENCE [LARGE SCALE GENOMIC DNA]</scope>
    <source>
        <strain evidence="4 5">NV9</strain>
    </source>
</reference>
<dbReference type="Proteomes" id="UP000202440">
    <property type="component" value="Chromosome"/>
</dbReference>
<dbReference type="EMBL" id="CP022530">
    <property type="protein sequence ID" value="ASP38336.1"/>
    <property type="molecule type" value="Genomic_DNA"/>
</dbReference>
<keyword evidence="1" id="KW-0378">Hydrolase</keyword>
<organism evidence="4 5">
    <name type="scientific">Bacterioplanes sanyensis</name>
    <dbReference type="NCBI Taxonomy" id="1249553"/>
    <lineage>
        <taxon>Bacteria</taxon>
        <taxon>Pseudomonadati</taxon>
        <taxon>Pseudomonadota</taxon>
        <taxon>Gammaproteobacteria</taxon>
        <taxon>Oceanospirillales</taxon>
        <taxon>Oceanospirillaceae</taxon>
        <taxon>Bacterioplanes</taxon>
    </lineage>
</organism>
<keyword evidence="5" id="KW-1185">Reference proteome</keyword>
<dbReference type="Pfam" id="PF14534">
    <property type="entry name" value="DUF4440"/>
    <property type="match status" value="1"/>
</dbReference>
<protein>
    <submittedName>
        <fullName evidence="4">Isochorismatase</fullName>
    </submittedName>
</protein>
<dbReference type="KEGG" id="bsan:CHH28_06420"/>